<organism evidence="1 2">
    <name type="scientific">Cudoniella acicularis</name>
    <dbReference type="NCBI Taxonomy" id="354080"/>
    <lineage>
        <taxon>Eukaryota</taxon>
        <taxon>Fungi</taxon>
        <taxon>Dikarya</taxon>
        <taxon>Ascomycota</taxon>
        <taxon>Pezizomycotina</taxon>
        <taxon>Leotiomycetes</taxon>
        <taxon>Helotiales</taxon>
        <taxon>Tricladiaceae</taxon>
        <taxon>Cudoniella</taxon>
    </lineage>
</organism>
<evidence type="ECO:0000313" key="1">
    <source>
        <dbReference type="EMBL" id="KAF4631750.1"/>
    </source>
</evidence>
<gene>
    <name evidence="1" type="ORF">G7Y89_g6381</name>
</gene>
<accession>A0A8H4RMT2</accession>
<sequence>MEQGIADSCLQGKENWIWAEEEGRLWSRLARFYYLLIAVRLEPCRYRGMTVNKIPEVPTIRLDSRPCHIAVGTFHFSPSRGVQDPYELMQKQRQRFLGLPAPPDETFDITRNPVYPDSITCDSYFDGLIALNTIADGIIASTNFNIILSQVCPYDSYFDELMTLNTEAGNEAFPEYIAYDSDSDELLTLNLVEALGKAAIANREGKADRLEDLALSYVLGNAV</sequence>
<proteinExistence type="predicted"/>
<keyword evidence="2" id="KW-1185">Reference proteome</keyword>
<dbReference type="EMBL" id="JAAMPI010000413">
    <property type="protein sequence ID" value="KAF4631750.1"/>
    <property type="molecule type" value="Genomic_DNA"/>
</dbReference>
<name>A0A8H4RMT2_9HELO</name>
<evidence type="ECO:0000313" key="2">
    <source>
        <dbReference type="Proteomes" id="UP000566819"/>
    </source>
</evidence>
<dbReference type="Proteomes" id="UP000566819">
    <property type="component" value="Unassembled WGS sequence"/>
</dbReference>
<comment type="caution">
    <text evidence="1">The sequence shown here is derived from an EMBL/GenBank/DDBJ whole genome shotgun (WGS) entry which is preliminary data.</text>
</comment>
<dbReference type="AlphaFoldDB" id="A0A8H4RMT2"/>
<reference evidence="1 2" key="1">
    <citation type="submission" date="2020-03" db="EMBL/GenBank/DDBJ databases">
        <title>Draft Genome Sequence of Cudoniella acicularis.</title>
        <authorList>
            <person name="Buettner E."/>
            <person name="Kellner H."/>
        </authorList>
    </citation>
    <scope>NUCLEOTIDE SEQUENCE [LARGE SCALE GENOMIC DNA]</scope>
    <source>
        <strain evidence="1 2">DSM 108380</strain>
    </source>
</reference>
<dbReference type="OrthoDB" id="3524411at2759"/>
<protein>
    <submittedName>
        <fullName evidence="1">Uncharacterized protein</fullName>
    </submittedName>
</protein>